<accession>S3HE02</accession>
<proteinExistence type="predicted"/>
<sequence length="72" mass="7618">MSTTAGLIFAAVISIIASSAFAHGGGGGKWRNMDCATLALQERNVIGGKLPSKDIKHREKLKAEDGEKRLHG</sequence>
<evidence type="ECO:0000313" key="2">
    <source>
        <dbReference type="EMBL" id="EPE97062.1"/>
    </source>
</evidence>
<organism evidence="2 3">
    <name type="scientific">Rhizobium grahamii CCGE 502</name>
    <dbReference type="NCBI Taxonomy" id="990285"/>
    <lineage>
        <taxon>Bacteria</taxon>
        <taxon>Pseudomonadati</taxon>
        <taxon>Pseudomonadota</taxon>
        <taxon>Alphaproteobacteria</taxon>
        <taxon>Hyphomicrobiales</taxon>
        <taxon>Rhizobiaceae</taxon>
        <taxon>Rhizobium/Agrobacterium group</taxon>
        <taxon>Rhizobium</taxon>
    </lineage>
</organism>
<dbReference type="STRING" id="990285.RGCCGE502_16900"/>
<dbReference type="RefSeq" id="WP_016555375.1">
    <property type="nucleotide sequence ID" value="NZ_AEYE02000017.1"/>
</dbReference>
<protein>
    <submittedName>
        <fullName evidence="2">Uncharacterized protein</fullName>
    </submittedName>
</protein>
<keyword evidence="1" id="KW-0732">Signal</keyword>
<reference evidence="2 3" key="1">
    <citation type="journal article" date="2012" name="J. Bacteriol.">
        <title>Genome sequence of Rhizobium grahamii CCGE502, a broad-host-range symbiont with low nodulation competitiveness in Phaseolus vulgaris.</title>
        <authorList>
            <person name="Althabegoiti M.J."/>
            <person name="Lozano L."/>
            <person name="Torres-Tejerizo G."/>
            <person name="Ormeno-Orrillo E."/>
            <person name="Rogel M.A."/>
            <person name="Gonzalez V."/>
            <person name="Martinez-Romero E."/>
        </authorList>
    </citation>
    <scope>NUCLEOTIDE SEQUENCE [LARGE SCALE GENOMIC DNA]</scope>
    <source>
        <strain evidence="2 3">CCGE 502</strain>
    </source>
</reference>
<feature type="signal peptide" evidence="1">
    <location>
        <begin position="1"/>
        <end position="22"/>
    </location>
</feature>
<evidence type="ECO:0000256" key="1">
    <source>
        <dbReference type="SAM" id="SignalP"/>
    </source>
</evidence>
<dbReference type="HOGENOM" id="CLU_2635618_0_0_5"/>
<dbReference type="AlphaFoldDB" id="S3HE02"/>
<dbReference type="EMBL" id="AEYE02000017">
    <property type="protein sequence ID" value="EPE97062.1"/>
    <property type="molecule type" value="Genomic_DNA"/>
</dbReference>
<feature type="chain" id="PRO_5004508937" evidence="1">
    <location>
        <begin position="23"/>
        <end position="72"/>
    </location>
</feature>
<dbReference type="Proteomes" id="UP000014411">
    <property type="component" value="Unassembled WGS sequence"/>
</dbReference>
<evidence type="ECO:0000313" key="3">
    <source>
        <dbReference type="Proteomes" id="UP000014411"/>
    </source>
</evidence>
<comment type="caution">
    <text evidence="2">The sequence shown here is derived from an EMBL/GenBank/DDBJ whole genome shotgun (WGS) entry which is preliminary data.</text>
</comment>
<name>S3HE02_9HYPH</name>
<gene>
    <name evidence="2" type="ORF">RGCCGE502_16900</name>
</gene>
<keyword evidence="3" id="KW-1185">Reference proteome</keyword>